<dbReference type="PANTHER" id="PTHR45700">
    <property type="entry name" value="UBIQUITIN-PROTEIN LIGASE E3C"/>
    <property type="match status" value="1"/>
</dbReference>
<dbReference type="InterPro" id="IPR035983">
    <property type="entry name" value="Hect_E3_ubiquitin_ligase"/>
</dbReference>
<evidence type="ECO:0000256" key="4">
    <source>
        <dbReference type="ARBA" id="ARBA00022786"/>
    </source>
</evidence>
<proteinExistence type="predicted"/>
<dbReference type="Gene3D" id="3.90.1750.10">
    <property type="entry name" value="Hect, E3 ligase catalytic domains"/>
    <property type="match status" value="1"/>
</dbReference>
<dbReference type="AlphaFoldDB" id="A0A9D4HC90"/>
<keyword evidence="3" id="KW-0808">Transferase</keyword>
<evidence type="ECO:0000313" key="7">
    <source>
        <dbReference type="Proteomes" id="UP000828390"/>
    </source>
</evidence>
<name>A0A9D4HC90_DREPO</name>
<dbReference type="Pfam" id="PF00632">
    <property type="entry name" value="HECT"/>
    <property type="match status" value="1"/>
</dbReference>
<dbReference type="GO" id="GO:0006511">
    <property type="term" value="P:ubiquitin-dependent protein catabolic process"/>
    <property type="evidence" value="ECO:0007669"/>
    <property type="project" value="TreeGrafter"/>
</dbReference>
<evidence type="ECO:0000256" key="3">
    <source>
        <dbReference type="ARBA" id="ARBA00022679"/>
    </source>
</evidence>
<dbReference type="EMBL" id="JAIWYP010000004">
    <property type="protein sequence ID" value="KAH3832092.1"/>
    <property type="molecule type" value="Genomic_DNA"/>
</dbReference>
<gene>
    <name evidence="6" type="ORF">DPMN_105369</name>
</gene>
<reference evidence="6" key="2">
    <citation type="submission" date="2020-11" db="EMBL/GenBank/DDBJ databases">
        <authorList>
            <person name="McCartney M.A."/>
            <person name="Auch B."/>
            <person name="Kono T."/>
            <person name="Mallez S."/>
            <person name="Becker A."/>
            <person name="Gohl D.M."/>
            <person name="Silverstein K.A.T."/>
            <person name="Koren S."/>
            <person name="Bechman K.B."/>
            <person name="Herman A."/>
            <person name="Abrahante J.E."/>
            <person name="Garbe J."/>
        </authorList>
    </citation>
    <scope>NUCLEOTIDE SEQUENCE</scope>
    <source>
        <strain evidence="6">Duluth1</strain>
        <tissue evidence="6">Whole animal</tissue>
    </source>
</reference>
<keyword evidence="7" id="KW-1185">Reference proteome</keyword>
<sequence length="66" mass="7491">MASFFLSKLLSRHLHNLDISHLASFDPEIYKNLLFLEHYEGDVSNLGLSFTVAVDEFGKTKVTSFV</sequence>
<dbReference type="Proteomes" id="UP000828390">
    <property type="component" value="Unassembled WGS sequence"/>
</dbReference>
<dbReference type="InterPro" id="IPR044611">
    <property type="entry name" value="E3A/B/C-like"/>
</dbReference>
<dbReference type="EC" id="2.3.2.26" evidence="2"/>
<dbReference type="GO" id="GO:0061630">
    <property type="term" value="F:ubiquitin protein ligase activity"/>
    <property type="evidence" value="ECO:0007669"/>
    <property type="project" value="UniProtKB-EC"/>
</dbReference>
<comment type="caution">
    <text evidence="6">The sequence shown here is derived from an EMBL/GenBank/DDBJ whole genome shotgun (WGS) entry which is preliminary data.</text>
</comment>
<organism evidence="6 7">
    <name type="scientific">Dreissena polymorpha</name>
    <name type="common">Zebra mussel</name>
    <name type="synonym">Mytilus polymorpha</name>
    <dbReference type="NCBI Taxonomy" id="45954"/>
    <lineage>
        <taxon>Eukaryota</taxon>
        <taxon>Metazoa</taxon>
        <taxon>Spiralia</taxon>
        <taxon>Lophotrochozoa</taxon>
        <taxon>Mollusca</taxon>
        <taxon>Bivalvia</taxon>
        <taxon>Autobranchia</taxon>
        <taxon>Heteroconchia</taxon>
        <taxon>Euheterodonta</taxon>
        <taxon>Imparidentia</taxon>
        <taxon>Neoheterodontei</taxon>
        <taxon>Myida</taxon>
        <taxon>Dreissenoidea</taxon>
        <taxon>Dreissenidae</taxon>
        <taxon>Dreissena</taxon>
    </lineage>
</organism>
<dbReference type="SUPFAM" id="SSF56204">
    <property type="entry name" value="Hect, E3 ligase catalytic domain"/>
    <property type="match status" value="1"/>
</dbReference>
<dbReference type="InterPro" id="IPR000569">
    <property type="entry name" value="HECT_dom"/>
</dbReference>
<keyword evidence="4" id="KW-0833">Ubl conjugation pathway</keyword>
<dbReference type="GO" id="GO:0000209">
    <property type="term" value="P:protein polyubiquitination"/>
    <property type="evidence" value="ECO:0007669"/>
    <property type="project" value="InterPro"/>
</dbReference>
<evidence type="ECO:0000256" key="2">
    <source>
        <dbReference type="ARBA" id="ARBA00012485"/>
    </source>
</evidence>
<evidence type="ECO:0000256" key="1">
    <source>
        <dbReference type="ARBA" id="ARBA00000885"/>
    </source>
</evidence>
<accession>A0A9D4HC90</accession>
<feature type="domain" description="HECT" evidence="5">
    <location>
        <begin position="2"/>
        <end position="63"/>
    </location>
</feature>
<dbReference type="Gene3D" id="3.30.2160.10">
    <property type="entry name" value="Hect, E3 ligase catalytic domain"/>
    <property type="match status" value="1"/>
</dbReference>
<comment type="catalytic activity">
    <reaction evidence="1">
        <text>S-ubiquitinyl-[E2 ubiquitin-conjugating enzyme]-L-cysteine + [acceptor protein]-L-lysine = [E2 ubiquitin-conjugating enzyme]-L-cysteine + N(6)-ubiquitinyl-[acceptor protein]-L-lysine.</text>
        <dbReference type="EC" id="2.3.2.26"/>
    </reaction>
</comment>
<protein>
    <recommendedName>
        <fullName evidence="2">HECT-type E3 ubiquitin transferase</fullName>
        <ecNumber evidence="2">2.3.2.26</ecNumber>
    </recommendedName>
</protein>
<evidence type="ECO:0000259" key="5">
    <source>
        <dbReference type="Pfam" id="PF00632"/>
    </source>
</evidence>
<dbReference type="PANTHER" id="PTHR45700:SF2">
    <property type="entry name" value="UBIQUITIN-PROTEIN LIGASE E3C"/>
    <property type="match status" value="1"/>
</dbReference>
<reference evidence="6" key="1">
    <citation type="journal article" date="2019" name="bioRxiv">
        <title>The Genome of the Zebra Mussel, Dreissena polymorpha: A Resource for Invasive Species Research.</title>
        <authorList>
            <person name="McCartney M.A."/>
            <person name="Auch B."/>
            <person name="Kono T."/>
            <person name="Mallez S."/>
            <person name="Zhang Y."/>
            <person name="Obille A."/>
            <person name="Becker A."/>
            <person name="Abrahante J.E."/>
            <person name="Garbe J."/>
            <person name="Badalamenti J.P."/>
            <person name="Herman A."/>
            <person name="Mangelson H."/>
            <person name="Liachko I."/>
            <person name="Sullivan S."/>
            <person name="Sone E.D."/>
            <person name="Koren S."/>
            <person name="Silverstein K.A.T."/>
            <person name="Beckman K.B."/>
            <person name="Gohl D.M."/>
        </authorList>
    </citation>
    <scope>NUCLEOTIDE SEQUENCE</scope>
    <source>
        <strain evidence="6">Duluth1</strain>
        <tissue evidence="6">Whole animal</tissue>
    </source>
</reference>
<evidence type="ECO:0000313" key="6">
    <source>
        <dbReference type="EMBL" id="KAH3832092.1"/>
    </source>
</evidence>